<dbReference type="Proteomes" id="UP000014041">
    <property type="component" value="Unassembled WGS sequence"/>
</dbReference>
<dbReference type="AlphaFoldDB" id="R8Y6B3"/>
<comment type="caution">
    <text evidence="1">The sequence shown here is derived from an EMBL/GenBank/DDBJ whole genome shotgun (WGS) entry which is preliminary data.</text>
</comment>
<protein>
    <submittedName>
        <fullName evidence="1">Uncharacterized protein</fullName>
    </submittedName>
</protein>
<organism evidence="1 2">
    <name type="scientific">Acinetobacter calcoaceticus ANC 3811</name>
    <dbReference type="NCBI Taxonomy" id="1217690"/>
    <lineage>
        <taxon>Bacteria</taxon>
        <taxon>Pseudomonadati</taxon>
        <taxon>Pseudomonadota</taxon>
        <taxon>Gammaproteobacteria</taxon>
        <taxon>Moraxellales</taxon>
        <taxon>Moraxellaceae</taxon>
        <taxon>Acinetobacter</taxon>
        <taxon>Acinetobacter calcoaceticus/baumannii complex</taxon>
    </lineage>
</organism>
<dbReference type="HOGENOM" id="CLU_609206_0_0_6"/>
<reference evidence="1 2" key="1">
    <citation type="submission" date="2013-02" db="EMBL/GenBank/DDBJ databases">
        <title>The Genome Sequence of Acinetobacter sp. ANC 3811.</title>
        <authorList>
            <consortium name="The Broad Institute Genome Sequencing Platform"/>
            <consortium name="The Broad Institute Genome Sequencing Center for Infectious Disease"/>
            <person name="Cerqueira G."/>
            <person name="Feldgarden M."/>
            <person name="Courvalin P."/>
            <person name="Perichon B."/>
            <person name="Grillot-Courvalin C."/>
            <person name="Clermont D."/>
            <person name="Rocha E."/>
            <person name="Yoon E.-J."/>
            <person name="Nemec A."/>
            <person name="Walker B."/>
            <person name="Young S.K."/>
            <person name="Zeng Q."/>
            <person name="Gargeya S."/>
            <person name="Fitzgerald M."/>
            <person name="Haas B."/>
            <person name="Abouelleil A."/>
            <person name="Alvarado L."/>
            <person name="Arachchi H.M."/>
            <person name="Berlin A.M."/>
            <person name="Chapman S.B."/>
            <person name="Dewar J."/>
            <person name="Goldberg J."/>
            <person name="Griggs A."/>
            <person name="Gujja S."/>
            <person name="Hansen M."/>
            <person name="Howarth C."/>
            <person name="Imamovic A."/>
            <person name="Larimer J."/>
            <person name="McCowan C."/>
            <person name="Murphy C."/>
            <person name="Neiman D."/>
            <person name="Pearson M."/>
            <person name="Priest M."/>
            <person name="Roberts A."/>
            <person name="Saif S."/>
            <person name="Shea T."/>
            <person name="Sisk P."/>
            <person name="Sykes S."/>
            <person name="Wortman J."/>
            <person name="Nusbaum C."/>
            <person name="Birren B."/>
        </authorList>
    </citation>
    <scope>NUCLEOTIDE SEQUENCE [LARGE SCALE GENOMIC DNA]</scope>
    <source>
        <strain evidence="1 2">ANC 3811</strain>
    </source>
</reference>
<sequence>MKINNEFIEDVLQYNISEDEIRILEDFCGHESLDNIIHELNLKLPNKKVDSLLISWIISTLISPVNEDKIKKVLNIFYKIKQEDILKKLEPYHFKIHPQNITLIEDIFKNSMTDRQYTFRLQNNLKNINNFIEMGAWEKVYSSLHLAHTELKYYINFSSIHAFYMLTQLKDKSQLYKLILGVRDIPYLWGFFANLPPSLVLDLTYDSHDHHVIFCVLSALFPFEHLNSISLTDSEEQLIASLLYKPEYEKSFLMEILKIFNTYPIRYPTLQRSLGKALGDSNDETYINLYINSLSLTPIPSNDKGREHIQLCLEEFEKLAADELKIGLYKTAFRFWSEWAFNIPQDGYLFDIKFSLLDFAIIKYYKNTFSDKEINILIEQKIEELSDMDNNWYKNSSEFTTQWYWYLSTLQPLFHLQMLNSDTELNYLQVNKEYQFENLDRFISIRIRS</sequence>
<evidence type="ECO:0000313" key="1">
    <source>
        <dbReference type="EMBL" id="EOQ64666.1"/>
    </source>
</evidence>
<proteinExistence type="predicted"/>
<name>R8Y6B3_ACICA</name>
<gene>
    <name evidence="1" type="ORF">F935_00316</name>
</gene>
<dbReference type="RefSeq" id="WP_016137290.1">
    <property type="nucleotide sequence ID" value="NZ_KB976986.1"/>
</dbReference>
<accession>R8Y6B3</accession>
<evidence type="ECO:0000313" key="2">
    <source>
        <dbReference type="Proteomes" id="UP000014041"/>
    </source>
</evidence>
<dbReference type="EMBL" id="APQJ01000005">
    <property type="protein sequence ID" value="EOQ64666.1"/>
    <property type="molecule type" value="Genomic_DNA"/>
</dbReference>
<dbReference type="PATRIC" id="fig|1217690.3.peg.301"/>